<feature type="chain" id="PRO_5012672379" evidence="2">
    <location>
        <begin position="16"/>
        <end position="603"/>
    </location>
</feature>
<evidence type="ECO:0000313" key="4">
    <source>
        <dbReference type="Proteomes" id="UP000216446"/>
    </source>
</evidence>
<evidence type="ECO:0000313" key="3">
    <source>
        <dbReference type="EMBL" id="OZC03555.1"/>
    </source>
</evidence>
<name>A0A259U0K4_9BACT</name>
<keyword evidence="2" id="KW-0732">Signal</keyword>
<protein>
    <submittedName>
        <fullName evidence="3">Uncharacterized protein</fullName>
    </submittedName>
</protein>
<dbReference type="EMBL" id="MQWB01000001">
    <property type="protein sequence ID" value="OZC03555.1"/>
    <property type="molecule type" value="Genomic_DNA"/>
</dbReference>
<organism evidence="3 4">
    <name type="scientific">Rubricoccus marinus</name>
    <dbReference type="NCBI Taxonomy" id="716817"/>
    <lineage>
        <taxon>Bacteria</taxon>
        <taxon>Pseudomonadati</taxon>
        <taxon>Rhodothermota</taxon>
        <taxon>Rhodothermia</taxon>
        <taxon>Rhodothermales</taxon>
        <taxon>Rubricoccaceae</taxon>
        <taxon>Rubricoccus</taxon>
    </lineage>
</organism>
<accession>A0A259U0K4</accession>
<proteinExistence type="predicted"/>
<comment type="caution">
    <text evidence="3">The sequence shown here is derived from an EMBL/GenBank/DDBJ whole genome shotgun (WGS) entry which is preliminary data.</text>
</comment>
<keyword evidence="4" id="KW-1185">Reference proteome</keyword>
<gene>
    <name evidence="3" type="ORF">BSZ36_11525</name>
</gene>
<evidence type="ECO:0000256" key="2">
    <source>
        <dbReference type="SAM" id="SignalP"/>
    </source>
</evidence>
<dbReference type="Proteomes" id="UP000216446">
    <property type="component" value="Unassembled WGS sequence"/>
</dbReference>
<dbReference type="InParanoid" id="A0A259U0K4"/>
<reference evidence="3 4" key="1">
    <citation type="submission" date="2016-11" db="EMBL/GenBank/DDBJ databases">
        <title>Study of marine rhodopsin-containing bacteria.</title>
        <authorList>
            <person name="Yoshizawa S."/>
            <person name="Kumagai Y."/>
            <person name="Kogure K."/>
        </authorList>
    </citation>
    <scope>NUCLEOTIDE SEQUENCE [LARGE SCALE GENOMIC DNA]</scope>
    <source>
        <strain evidence="3 4">SG-29</strain>
    </source>
</reference>
<feature type="signal peptide" evidence="2">
    <location>
        <begin position="1"/>
        <end position="15"/>
    </location>
</feature>
<feature type="region of interest" description="Disordered" evidence="1">
    <location>
        <begin position="14"/>
        <end position="33"/>
    </location>
</feature>
<dbReference type="AlphaFoldDB" id="A0A259U0K4"/>
<evidence type="ECO:0000256" key="1">
    <source>
        <dbReference type="SAM" id="MobiDB-lite"/>
    </source>
</evidence>
<sequence length="603" mass="66192">MASAFLLPLAPSALAQQGGAPDPQEDGPGLRFNGLGRSIIQQSDLGGTITDTDTSTVETLADGNFVLDLAVNAQPNRSTEVQGTIRLRNEFGGFFGAGATVEIRELWARGVIADRVRYRVGDMNLALTPYTLFLPDEDGVINEPEVFEPQREIIDYEEFYTGNNERRLQGGTVDFGLAFAQGIEEVDTRLFIARLRATDFAATPTRLIGGGRLGATSAAFGPLASRAKVGGNLSYVWDDLESGNANAGIRNSVFSFDGDLTLVRRPGYSVHVVGEAGGSYVDRRRFFESPNAGGTDSTQTLLDESDSFFEVGLAADFGARGLDVSAMFVDVGPDFYSTAAQSKRVDYTEDRASFDRVGRDREQRRISLFDLTRDPGIYTFRVANALMGYDPRYSNVQPYGKATPNRRGFRFNAAYAPTAPGEDVNTGFDDFELGLDVALLREIRGQGTELLKDFVLIRGTAELPLSRFVPLPLPVGVTLGAQFEDTSRGGDEIEQVDLTSTLIEAGLSAEVYDRLDLLFGTKYRTSSGRDYVPLIENFNDVRDFPAPFVTDDHETLLGGGIRYRFKDDVYLTVQYQSFSYGKDAEPENDYRIGQVFALYSMTF</sequence>